<comment type="caution">
    <text evidence="1">The sequence shown here is derived from an EMBL/GenBank/DDBJ whole genome shotgun (WGS) entry which is preliminary data.</text>
</comment>
<sequence>MRQRGVLVLTWLLATAVATGVGFLAISTVGDVLRGAGPLGASFASPPATPEPSESRAVRAALATEHVQLVAECRGRVATLLEVEPLGRWQLRATEEGPDEDVEAVLARDGHQVRVEVYCNRGEPRLVLFG</sequence>
<evidence type="ECO:0000313" key="1">
    <source>
        <dbReference type="EMBL" id="MVA75090.1"/>
    </source>
</evidence>
<proteinExistence type="predicted"/>
<dbReference type="AlphaFoldDB" id="A0A6A9V0A6"/>
<dbReference type="Proteomes" id="UP000435304">
    <property type="component" value="Unassembled WGS sequence"/>
</dbReference>
<dbReference type="EMBL" id="WPCU01000004">
    <property type="protein sequence ID" value="MVA75090.1"/>
    <property type="molecule type" value="Genomic_DNA"/>
</dbReference>
<organism evidence="1 2">
    <name type="scientific">Auraticoccus cholistanensis</name>
    <dbReference type="NCBI Taxonomy" id="2656650"/>
    <lineage>
        <taxon>Bacteria</taxon>
        <taxon>Bacillati</taxon>
        <taxon>Actinomycetota</taxon>
        <taxon>Actinomycetes</taxon>
        <taxon>Propionibacteriales</taxon>
        <taxon>Propionibacteriaceae</taxon>
        <taxon>Auraticoccus</taxon>
    </lineage>
</organism>
<protein>
    <submittedName>
        <fullName evidence="1">Uncharacterized protein</fullName>
    </submittedName>
</protein>
<reference evidence="1 2" key="1">
    <citation type="submission" date="2019-12" db="EMBL/GenBank/DDBJ databases">
        <title>Auraticoccus cholistani sp. nov., an actinomycete isolated from soil of Cholistan desert.</title>
        <authorList>
            <person name="Cheema M.T."/>
        </authorList>
    </citation>
    <scope>NUCLEOTIDE SEQUENCE [LARGE SCALE GENOMIC DNA]</scope>
    <source>
        <strain evidence="1 2">F435</strain>
    </source>
</reference>
<accession>A0A6A9V0A6</accession>
<keyword evidence="2" id="KW-1185">Reference proteome</keyword>
<gene>
    <name evidence="1" type="ORF">GC722_03465</name>
</gene>
<evidence type="ECO:0000313" key="2">
    <source>
        <dbReference type="Proteomes" id="UP000435304"/>
    </source>
</evidence>
<name>A0A6A9V0A6_9ACTN</name>
<dbReference type="RefSeq" id="WP_156608015.1">
    <property type="nucleotide sequence ID" value="NZ_WPCU01000004.1"/>
</dbReference>